<dbReference type="AlphaFoldDB" id="U2RXV5"/>
<protein>
    <submittedName>
        <fullName evidence="1">Uncharacterized protein</fullName>
    </submittedName>
</protein>
<dbReference type="Proteomes" id="UP000017052">
    <property type="component" value="Unassembled WGS sequence"/>
</dbReference>
<evidence type="ECO:0000313" key="2">
    <source>
        <dbReference type="Proteomes" id="UP000017052"/>
    </source>
</evidence>
<dbReference type="EMBL" id="ACVN02000139">
    <property type="protein sequence ID" value="ERK58373.1"/>
    <property type="molecule type" value="Genomic_DNA"/>
</dbReference>
<comment type="caution">
    <text evidence="1">The sequence shown here is derived from an EMBL/GenBank/DDBJ whole genome shotgun (WGS) entry which is preliminary data.</text>
</comment>
<accession>U2RXV5</accession>
<proteinExistence type="predicted"/>
<sequence length="39" mass="4036">MPLREGWSAMIPRRATRTGTRGRLRGAAAAASAAALLLG</sequence>
<organism evidence="1 2">
    <name type="scientific">Propionibacterium acidifaciens F0233</name>
    <dbReference type="NCBI Taxonomy" id="553198"/>
    <lineage>
        <taxon>Bacteria</taxon>
        <taxon>Bacillati</taxon>
        <taxon>Actinomycetota</taxon>
        <taxon>Actinomycetes</taxon>
        <taxon>Propionibacteriales</taxon>
        <taxon>Propionibacteriaceae</taxon>
        <taxon>Propionibacterium</taxon>
    </lineage>
</organism>
<keyword evidence="2" id="KW-1185">Reference proteome</keyword>
<evidence type="ECO:0000313" key="1">
    <source>
        <dbReference type="EMBL" id="ERK58373.1"/>
    </source>
</evidence>
<reference evidence="1" key="1">
    <citation type="submission" date="2013-08" db="EMBL/GenBank/DDBJ databases">
        <authorList>
            <person name="Durkin A.S."/>
            <person name="Haft D.R."/>
            <person name="McCorrison J."/>
            <person name="Torralba M."/>
            <person name="Gillis M."/>
            <person name="Haft D.H."/>
            <person name="Methe B."/>
            <person name="Sutton G."/>
            <person name="Nelson K.E."/>
        </authorList>
    </citation>
    <scope>NUCLEOTIDE SEQUENCE [LARGE SCALE GENOMIC DNA]</scope>
    <source>
        <strain evidence="1">F0233</strain>
    </source>
</reference>
<gene>
    <name evidence="1" type="ORF">HMPREF0682_0781</name>
</gene>
<feature type="non-terminal residue" evidence="1">
    <location>
        <position position="39"/>
    </location>
</feature>
<name>U2RXV5_9ACTN</name>